<dbReference type="EMBL" id="HE797491">
    <property type="protein sequence ID" value="CCM06764.1"/>
    <property type="molecule type" value="Genomic_DNA"/>
</dbReference>
<proteinExistence type="predicted"/>
<dbReference type="Proteomes" id="UP000006352">
    <property type="component" value="Unassembled WGS sequence"/>
</dbReference>
<evidence type="ECO:0000313" key="1">
    <source>
        <dbReference type="EMBL" id="CCM06764.1"/>
    </source>
</evidence>
<gene>
    <name evidence="1" type="ORF">FIBRA_09062</name>
</gene>
<sequence>MVRSTETPQPRVYLAFIQRFWNSPGENSLKTTLIVAPRNPRPGRDICRYFTADEDVMPGETHVQEYDYQDIRVFPRELKACVLLGELYPRIAFEQLTGLCRRVSLAGHDRKRQSEDWAVDVVEAFVDANLLPPPVLDVRNIWRAGWRFAYTAGAFDISPLVPVCDIYGRIFPSELRWPDEEPRRTCEEFGPEPSLDL</sequence>
<reference evidence="1 2" key="1">
    <citation type="journal article" date="2012" name="Appl. Environ. Microbiol.">
        <title>Short-read sequencing for genomic analysis of the brown rot fungus Fibroporia radiculosa.</title>
        <authorList>
            <person name="Tang J.D."/>
            <person name="Perkins A.D."/>
            <person name="Sonstegard T.S."/>
            <person name="Schroeder S.G."/>
            <person name="Burgess S.C."/>
            <person name="Diehl S.V."/>
        </authorList>
    </citation>
    <scope>NUCLEOTIDE SEQUENCE [LARGE SCALE GENOMIC DNA]</scope>
    <source>
        <strain evidence="1 2">TFFH 294</strain>
    </source>
</reference>
<dbReference type="AlphaFoldDB" id="J4H5H8"/>
<accession>J4H5H8</accession>
<evidence type="ECO:0000313" key="2">
    <source>
        <dbReference type="Proteomes" id="UP000006352"/>
    </source>
</evidence>
<name>J4H5H8_9APHY</name>
<organism evidence="1 2">
    <name type="scientific">Fibroporia radiculosa</name>
    <dbReference type="NCBI Taxonomy" id="599839"/>
    <lineage>
        <taxon>Eukaryota</taxon>
        <taxon>Fungi</taxon>
        <taxon>Dikarya</taxon>
        <taxon>Basidiomycota</taxon>
        <taxon>Agaricomycotina</taxon>
        <taxon>Agaricomycetes</taxon>
        <taxon>Polyporales</taxon>
        <taxon>Fibroporiaceae</taxon>
        <taxon>Fibroporia</taxon>
    </lineage>
</organism>
<protein>
    <submittedName>
        <fullName evidence="1">Uncharacterized protein</fullName>
    </submittedName>
</protein>
<dbReference type="InParanoid" id="J4H5H8"/>
<dbReference type="GeneID" id="24101664"/>
<keyword evidence="2" id="KW-1185">Reference proteome</keyword>
<dbReference type="HOGENOM" id="CLU_1496232_0_0_1"/>
<dbReference type="RefSeq" id="XP_012176785.1">
    <property type="nucleotide sequence ID" value="XM_012321395.1"/>
</dbReference>